<evidence type="ECO:0000259" key="5">
    <source>
        <dbReference type="PROSITE" id="PS50110"/>
    </source>
</evidence>
<evidence type="ECO:0000259" key="4">
    <source>
        <dbReference type="PROSITE" id="PS50043"/>
    </source>
</evidence>
<dbReference type="SMART" id="SM00421">
    <property type="entry name" value="HTH_LUXR"/>
    <property type="match status" value="1"/>
</dbReference>
<keyword evidence="7" id="KW-1185">Reference proteome</keyword>
<dbReference type="EMBL" id="AVCK01000014">
    <property type="protein sequence ID" value="KFN46701.1"/>
    <property type="molecule type" value="Genomic_DNA"/>
</dbReference>
<name>A0A091B4P9_9GAMM</name>
<dbReference type="PROSITE" id="PS50110">
    <property type="entry name" value="RESPONSE_REGULATORY"/>
    <property type="match status" value="1"/>
</dbReference>
<dbReference type="InterPro" id="IPR039420">
    <property type="entry name" value="WalR-like"/>
</dbReference>
<protein>
    <recommendedName>
        <fullName evidence="8">LuxR family transcriptional regulator</fullName>
    </recommendedName>
</protein>
<dbReference type="STRING" id="1384056.N787_09880"/>
<dbReference type="SUPFAM" id="SSF52172">
    <property type="entry name" value="CheY-like"/>
    <property type="match status" value="1"/>
</dbReference>
<dbReference type="InterPro" id="IPR058245">
    <property type="entry name" value="NreC/VraR/RcsB-like_REC"/>
</dbReference>
<dbReference type="Pfam" id="PF00072">
    <property type="entry name" value="Response_reg"/>
    <property type="match status" value="1"/>
</dbReference>
<dbReference type="Pfam" id="PF00196">
    <property type="entry name" value="GerE"/>
    <property type="match status" value="1"/>
</dbReference>
<dbReference type="SMART" id="SM00448">
    <property type="entry name" value="REC"/>
    <property type="match status" value="1"/>
</dbReference>
<dbReference type="PANTHER" id="PTHR43214:SF43">
    <property type="entry name" value="TWO-COMPONENT RESPONSE REGULATOR"/>
    <property type="match status" value="1"/>
</dbReference>
<evidence type="ECO:0000256" key="1">
    <source>
        <dbReference type="ARBA" id="ARBA00022553"/>
    </source>
</evidence>
<dbReference type="GO" id="GO:0000160">
    <property type="term" value="P:phosphorelay signal transduction system"/>
    <property type="evidence" value="ECO:0007669"/>
    <property type="project" value="InterPro"/>
</dbReference>
<dbReference type="Proteomes" id="UP000029393">
    <property type="component" value="Unassembled WGS sequence"/>
</dbReference>
<dbReference type="PANTHER" id="PTHR43214">
    <property type="entry name" value="TWO-COMPONENT RESPONSE REGULATOR"/>
    <property type="match status" value="1"/>
</dbReference>
<gene>
    <name evidence="6" type="ORF">N787_09880</name>
</gene>
<dbReference type="InterPro" id="IPR000792">
    <property type="entry name" value="Tscrpt_reg_LuxR_C"/>
</dbReference>
<dbReference type="GO" id="GO:0003677">
    <property type="term" value="F:DNA binding"/>
    <property type="evidence" value="ECO:0007669"/>
    <property type="project" value="UniProtKB-KW"/>
</dbReference>
<evidence type="ECO:0000256" key="3">
    <source>
        <dbReference type="PROSITE-ProRule" id="PRU00169"/>
    </source>
</evidence>
<dbReference type="PATRIC" id="fig|1384056.3.peg.1200"/>
<evidence type="ECO:0008006" key="8">
    <source>
        <dbReference type="Google" id="ProtNLM"/>
    </source>
</evidence>
<organism evidence="6 7">
    <name type="scientific">Arenimonas metalli CF5-1</name>
    <dbReference type="NCBI Taxonomy" id="1384056"/>
    <lineage>
        <taxon>Bacteria</taxon>
        <taxon>Pseudomonadati</taxon>
        <taxon>Pseudomonadota</taxon>
        <taxon>Gammaproteobacteria</taxon>
        <taxon>Lysobacterales</taxon>
        <taxon>Lysobacteraceae</taxon>
        <taxon>Arenimonas</taxon>
    </lineage>
</organism>
<feature type="domain" description="HTH luxR-type" evidence="4">
    <location>
        <begin position="135"/>
        <end position="200"/>
    </location>
</feature>
<dbReference type="CDD" id="cd06170">
    <property type="entry name" value="LuxR_C_like"/>
    <property type="match status" value="1"/>
</dbReference>
<sequence length="206" mass="22163">MIRVLLIDDHAIVREGFKRLIESSPGFLVVAEARNADEALSALERVSADIAVVDISLGDGASSGLDLIALLRDLMHGLRCVVLSMHDDSGLVLRALEQGARGYFTKAVAADELLDGLRRIAAGEVVLSSDLAPPVSNPVPLLTPRERATLRGLLSDRPPKAIAYDLGISDKTLYRHRANLMEKLGARNATELARIARERGLLADLG</sequence>
<evidence type="ECO:0000313" key="6">
    <source>
        <dbReference type="EMBL" id="KFN46701.1"/>
    </source>
</evidence>
<evidence type="ECO:0000313" key="7">
    <source>
        <dbReference type="Proteomes" id="UP000029393"/>
    </source>
</evidence>
<dbReference type="GO" id="GO:0006355">
    <property type="term" value="P:regulation of DNA-templated transcription"/>
    <property type="evidence" value="ECO:0007669"/>
    <property type="project" value="InterPro"/>
</dbReference>
<reference evidence="6 7" key="1">
    <citation type="submission" date="2013-09" db="EMBL/GenBank/DDBJ databases">
        <title>Genome sequencing of Arenimonas metalli.</title>
        <authorList>
            <person name="Chen F."/>
            <person name="Wang G."/>
        </authorList>
    </citation>
    <scope>NUCLEOTIDE SEQUENCE [LARGE SCALE GENOMIC DNA]</scope>
    <source>
        <strain evidence="6 7">CF5-1</strain>
    </source>
</reference>
<dbReference type="InterPro" id="IPR011006">
    <property type="entry name" value="CheY-like_superfamily"/>
</dbReference>
<feature type="domain" description="Response regulatory" evidence="5">
    <location>
        <begin position="3"/>
        <end position="121"/>
    </location>
</feature>
<dbReference type="CDD" id="cd17535">
    <property type="entry name" value="REC_NarL-like"/>
    <property type="match status" value="1"/>
</dbReference>
<dbReference type="InterPro" id="IPR016032">
    <property type="entry name" value="Sig_transdc_resp-reg_C-effctor"/>
</dbReference>
<dbReference type="PROSITE" id="PS50043">
    <property type="entry name" value="HTH_LUXR_2"/>
    <property type="match status" value="1"/>
</dbReference>
<feature type="modified residue" description="4-aspartylphosphate" evidence="3">
    <location>
        <position position="54"/>
    </location>
</feature>
<accession>A0A091B4P9</accession>
<keyword evidence="1 3" id="KW-0597">Phosphoprotein</keyword>
<dbReference type="Gene3D" id="3.40.50.2300">
    <property type="match status" value="1"/>
</dbReference>
<dbReference type="InterPro" id="IPR001789">
    <property type="entry name" value="Sig_transdc_resp-reg_receiver"/>
</dbReference>
<keyword evidence="2" id="KW-0238">DNA-binding</keyword>
<dbReference type="SUPFAM" id="SSF46894">
    <property type="entry name" value="C-terminal effector domain of the bipartite response regulators"/>
    <property type="match status" value="1"/>
</dbReference>
<dbReference type="OrthoDB" id="9796655at2"/>
<evidence type="ECO:0000256" key="2">
    <source>
        <dbReference type="ARBA" id="ARBA00023125"/>
    </source>
</evidence>
<comment type="caution">
    <text evidence="6">The sequence shown here is derived from an EMBL/GenBank/DDBJ whole genome shotgun (WGS) entry which is preliminary data.</text>
</comment>
<dbReference type="eggNOG" id="COG2197">
    <property type="taxonomic scope" value="Bacteria"/>
</dbReference>
<proteinExistence type="predicted"/>
<dbReference type="RefSeq" id="WP_034211724.1">
    <property type="nucleotide sequence ID" value="NZ_AVCK01000014.1"/>
</dbReference>
<dbReference type="AlphaFoldDB" id="A0A091B4P9"/>